<dbReference type="AlphaFoldDB" id="A0A2K5AS55"/>
<reference evidence="2" key="1">
    <citation type="submission" date="2018-01" db="EMBL/GenBank/DDBJ databases">
        <authorList>
            <person name="Kerou L M."/>
        </authorList>
    </citation>
    <scope>NUCLEOTIDE SEQUENCE [LARGE SCALE GENOMIC DNA]</scope>
    <source>
        <strain evidence="2">SCU2</strain>
    </source>
</reference>
<protein>
    <submittedName>
        <fullName evidence="1">Uncharacterized protein</fullName>
    </submittedName>
</protein>
<sequence length="181" mass="20957">MIFRRSRGSSSNNTSLFALTQAYITLDVRLNARFTGNAAICVKEATGVFNSIVEDVKAFLDASSDISYRVENDRYGYIWFILSTDMIEGVVAAVDAIADTFTEYGFKEQILASIFPFNAEKRGRFYLIYNHRSNRFYPFAPSSRGRERDVEFEMLIYSILKDELVLEKDKARWYPIWDIPF</sequence>
<dbReference type="KEGG" id="ncv:NCAV_1267"/>
<evidence type="ECO:0000313" key="2">
    <source>
        <dbReference type="Proteomes" id="UP000236248"/>
    </source>
</evidence>
<dbReference type="Pfam" id="PF22742">
    <property type="entry name" value="PspAB"/>
    <property type="match status" value="1"/>
</dbReference>
<gene>
    <name evidence="1" type="ORF">NCAV_1267</name>
</gene>
<evidence type="ECO:0000313" key="1">
    <source>
        <dbReference type="EMBL" id="SPC34434.1"/>
    </source>
</evidence>
<dbReference type="RefSeq" id="WP_103286912.1">
    <property type="nucleotide sequence ID" value="NZ_LT981265.1"/>
</dbReference>
<proteinExistence type="predicted"/>
<dbReference type="EMBL" id="LT981265">
    <property type="protein sequence ID" value="SPC34434.1"/>
    <property type="molecule type" value="Genomic_DNA"/>
</dbReference>
<dbReference type="GeneID" id="41595267"/>
<name>A0A2K5AS55_9ARCH</name>
<organism evidence="1 2">
    <name type="scientific">Candidatus Nitrosocaldus cavascurensis</name>
    <dbReference type="NCBI Taxonomy" id="2058097"/>
    <lineage>
        <taxon>Archaea</taxon>
        <taxon>Nitrososphaerota</taxon>
        <taxon>Nitrososphaeria</taxon>
        <taxon>Candidatus Nitrosocaldales</taxon>
        <taxon>Candidatus Nitrosocaldaceae</taxon>
        <taxon>Candidatus Nitrosocaldus</taxon>
    </lineage>
</organism>
<accession>A0A2K5AS55</accession>
<dbReference type="Proteomes" id="UP000236248">
    <property type="component" value="Chromosome NCAV"/>
</dbReference>
<keyword evidence="2" id="KW-1185">Reference proteome</keyword>
<dbReference type="InterPro" id="IPR054383">
    <property type="entry name" value="PspAB-like"/>
</dbReference>